<dbReference type="Proteomes" id="UP000192660">
    <property type="component" value="Unassembled WGS sequence"/>
</dbReference>
<feature type="transmembrane region" description="Helical" evidence="1">
    <location>
        <begin position="99"/>
        <end position="117"/>
    </location>
</feature>
<sequence>MFWKQRLPWLLLAALWLESALVRPYLSPMVPIFPFFRSWPAAWGVWLPPLSVALLYLILGRIFGQKSWLPWLMTGFSGLYITVDTIIFSTHLGPHVRSLFYRIPASLFVLGLFIVAMDSRHSRPSSWISVIAGVGMIAAFWGNPWWAFIMGLILAILIWRRRLAPQQQEPDMEKSRS</sequence>
<feature type="transmembrane region" description="Helical" evidence="1">
    <location>
        <begin position="147"/>
        <end position="164"/>
    </location>
</feature>
<reference evidence="3" key="1">
    <citation type="submission" date="2017-04" db="EMBL/GenBank/DDBJ databases">
        <authorList>
            <person name="Varghese N."/>
            <person name="Submissions S."/>
        </authorList>
    </citation>
    <scope>NUCLEOTIDE SEQUENCE [LARGE SCALE GENOMIC DNA]</scope>
    <source>
        <strain evidence="3">DSM 9293</strain>
    </source>
</reference>
<keyword evidence="1" id="KW-0812">Transmembrane</keyword>
<organism evidence="2 3">
    <name type="scientific">Sulfobacillus thermosulfidooxidans (strain DSM 9293 / VKM B-1269 / AT-1)</name>
    <dbReference type="NCBI Taxonomy" id="929705"/>
    <lineage>
        <taxon>Bacteria</taxon>
        <taxon>Bacillati</taxon>
        <taxon>Bacillota</taxon>
        <taxon>Clostridia</taxon>
        <taxon>Eubacteriales</taxon>
        <taxon>Clostridiales Family XVII. Incertae Sedis</taxon>
        <taxon>Sulfobacillus</taxon>
    </lineage>
</organism>
<accession>A0A1W1WF33</accession>
<keyword evidence="3" id="KW-1185">Reference proteome</keyword>
<keyword evidence="1" id="KW-1133">Transmembrane helix</keyword>
<keyword evidence="1" id="KW-0472">Membrane</keyword>
<feature type="transmembrane region" description="Helical" evidence="1">
    <location>
        <begin position="71"/>
        <end position="93"/>
    </location>
</feature>
<dbReference type="EMBL" id="FWWY01000001">
    <property type="protein sequence ID" value="SMC04323.1"/>
    <property type="molecule type" value="Genomic_DNA"/>
</dbReference>
<name>A0A1W1WF33_SULTA</name>
<dbReference type="AlphaFoldDB" id="A0A1W1WF33"/>
<proteinExistence type="predicted"/>
<evidence type="ECO:0000313" key="3">
    <source>
        <dbReference type="Proteomes" id="UP000192660"/>
    </source>
</evidence>
<evidence type="ECO:0000313" key="2">
    <source>
        <dbReference type="EMBL" id="SMC04323.1"/>
    </source>
</evidence>
<protein>
    <submittedName>
        <fullName evidence="2">Uncharacterized protein</fullName>
    </submittedName>
</protein>
<feature type="transmembrane region" description="Helical" evidence="1">
    <location>
        <begin position="40"/>
        <end position="59"/>
    </location>
</feature>
<evidence type="ECO:0000256" key="1">
    <source>
        <dbReference type="SAM" id="Phobius"/>
    </source>
</evidence>
<gene>
    <name evidence="2" type="ORF">SAMN00768000_1586</name>
</gene>